<feature type="region of interest" description="Disordered" evidence="1">
    <location>
        <begin position="56"/>
        <end position="88"/>
    </location>
</feature>
<sequence length="128" mass="12938">MPLLGSSPENHGSYAGLSVATVSVPLVLVSIVSGLHRAVVAEPLALAEADDAGAAASSSCGAQPVASSARAATGTSGTSRRRMRDSGCRADGWGLGVERAGGVPLAANVRTHLLTRRTSAPLRRPARR</sequence>
<reference evidence="4" key="1">
    <citation type="journal article" date="2019" name="Int. J. Syst. Evol. Microbiol.">
        <title>The Global Catalogue of Microorganisms (GCM) 10K type strain sequencing project: providing services to taxonomists for standard genome sequencing and annotation.</title>
        <authorList>
            <consortium name="The Broad Institute Genomics Platform"/>
            <consortium name="The Broad Institute Genome Sequencing Center for Infectious Disease"/>
            <person name="Wu L."/>
            <person name="Ma J."/>
        </authorList>
    </citation>
    <scope>NUCLEOTIDE SEQUENCE [LARGE SCALE GENOMIC DNA]</scope>
    <source>
        <strain evidence="4">NBRC 108730</strain>
    </source>
</reference>
<keyword evidence="4" id="KW-1185">Reference proteome</keyword>
<keyword evidence="2" id="KW-1133">Transmembrane helix</keyword>
<keyword evidence="2" id="KW-0472">Membrane</keyword>
<name>A0ABQ6JKI4_9ACTN</name>
<organism evidence="3 4">
    <name type="scientific">Angustibacter aerolatus</name>
    <dbReference type="NCBI Taxonomy" id="1162965"/>
    <lineage>
        <taxon>Bacteria</taxon>
        <taxon>Bacillati</taxon>
        <taxon>Actinomycetota</taxon>
        <taxon>Actinomycetes</taxon>
        <taxon>Kineosporiales</taxon>
        <taxon>Kineosporiaceae</taxon>
    </lineage>
</organism>
<feature type="transmembrane region" description="Helical" evidence="2">
    <location>
        <begin position="12"/>
        <end position="35"/>
    </location>
</feature>
<dbReference type="Proteomes" id="UP001157017">
    <property type="component" value="Unassembled WGS sequence"/>
</dbReference>
<keyword evidence="2" id="KW-0812">Transmembrane</keyword>
<evidence type="ECO:0000313" key="4">
    <source>
        <dbReference type="Proteomes" id="UP001157017"/>
    </source>
</evidence>
<evidence type="ECO:0000313" key="3">
    <source>
        <dbReference type="EMBL" id="GMA87879.1"/>
    </source>
</evidence>
<accession>A0ABQ6JKI4</accession>
<comment type="caution">
    <text evidence="3">The sequence shown here is derived from an EMBL/GenBank/DDBJ whole genome shotgun (WGS) entry which is preliminary data.</text>
</comment>
<protein>
    <submittedName>
        <fullName evidence="3">Uncharacterized protein</fullName>
    </submittedName>
</protein>
<feature type="compositionally biased region" description="Low complexity" evidence="1">
    <location>
        <begin position="56"/>
        <end position="78"/>
    </location>
</feature>
<proteinExistence type="predicted"/>
<evidence type="ECO:0000256" key="2">
    <source>
        <dbReference type="SAM" id="Phobius"/>
    </source>
</evidence>
<gene>
    <name evidence="3" type="ORF">GCM10025868_31290</name>
</gene>
<evidence type="ECO:0000256" key="1">
    <source>
        <dbReference type="SAM" id="MobiDB-lite"/>
    </source>
</evidence>
<dbReference type="EMBL" id="BSUZ01000001">
    <property type="protein sequence ID" value="GMA87879.1"/>
    <property type="molecule type" value="Genomic_DNA"/>
</dbReference>